<dbReference type="VEuPathDB" id="AmoebaDB:DICPUDRAFT_58236"/>
<dbReference type="OMA" id="QMESISH"/>
<evidence type="ECO:0000313" key="2">
    <source>
        <dbReference type="EMBL" id="EGC30514.1"/>
    </source>
</evidence>
<feature type="domain" description="BTB" evidence="1">
    <location>
        <begin position="39"/>
        <end position="106"/>
    </location>
</feature>
<accession>F0ZZX1</accession>
<dbReference type="PANTHER" id="PTHR24413">
    <property type="entry name" value="SPECKLE-TYPE POZ PROTEIN"/>
    <property type="match status" value="1"/>
</dbReference>
<dbReference type="GO" id="GO:0043161">
    <property type="term" value="P:proteasome-mediated ubiquitin-dependent protein catabolic process"/>
    <property type="evidence" value="ECO:0000318"/>
    <property type="project" value="GO_Central"/>
</dbReference>
<dbReference type="InterPro" id="IPR011333">
    <property type="entry name" value="SKP1/BTB/POZ_sf"/>
</dbReference>
<sequence length="300" mass="34808">MKLVTKRLRYLNNYNIESQIPPCSLGRDMLFLVNNPEYKDVTFIVEDKPVYAWKGILCARSDYFRAMFEVPLSESIKGEVQMESISHSTFLLVLQYLYTGEVLCSKLTNPPTNNSKNSVPLIEADDGTSRKPNNHHIQPINLGFDDYIQLFIAANRFMINRLKLVVETLIIKEFSIYNIYNIFKLTDIYESTFLLNEAIKFLCDNHLQIAETSMILKMQSFRKALLDILNTSLLNKAFPFLESNNINFLKDIQNTNSNSNSDSDDNTNEDNFIDEEYFNPNNYNYANNYVYASNINHDEI</sequence>
<dbReference type="SUPFAM" id="SSF54695">
    <property type="entry name" value="POZ domain"/>
    <property type="match status" value="1"/>
</dbReference>
<dbReference type="GeneID" id="10510358"/>
<dbReference type="SMART" id="SM00225">
    <property type="entry name" value="BTB"/>
    <property type="match status" value="1"/>
</dbReference>
<dbReference type="KEGG" id="dpp:DICPUDRAFT_58236"/>
<dbReference type="InParanoid" id="F0ZZX1"/>
<dbReference type="eggNOG" id="KOG1987">
    <property type="taxonomic scope" value="Eukaryota"/>
</dbReference>
<dbReference type="GO" id="GO:0031625">
    <property type="term" value="F:ubiquitin protein ligase binding"/>
    <property type="evidence" value="ECO:0000318"/>
    <property type="project" value="GO_Central"/>
</dbReference>
<dbReference type="GO" id="GO:0030162">
    <property type="term" value="P:regulation of proteolysis"/>
    <property type="evidence" value="ECO:0000318"/>
    <property type="project" value="GO_Central"/>
</dbReference>
<proteinExistence type="predicted"/>
<evidence type="ECO:0000259" key="1">
    <source>
        <dbReference type="PROSITE" id="PS50097"/>
    </source>
</evidence>
<dbReference type="RefSeq" id="XP_003292962.1">
    <property type="nucleotide sequence ID" value="XM_003292914.1"/>
</dbReference>
<dbReference type="Pfam" id="PF00651">
    <property type="entry name" value="BTB"/>
    <property type="match status" value="1"/>
</dbReference>
<dbReference type="STRING" id="5786.F0ZZX1"/>
<keyword evidence="3" id="KW-1185">Reference proteome</keyword>
<dbReference type="AlphaFoldDB" id="F0ZZX1"/>
<dbReference type="Gene3D" id="3.30.710.10">
    <property type="entry name" value="Potassium Channel Kv1.1, Chain A"/>
    <property type="match status" value="1"/>
</dbReference>
<dbReference type="PROSITE" id="PS50097">
    <property type="entry name" value="BTB"/>
    <property type="match status" value="1"/>
</dbReference>
<name>F0ZZX1_DICPU</name>
<gene>
    <name evidence="2" type="ORF">DICPUDRAFT_58236</name>
</gene>
<protein>
    <recommendedName>
        <fullName evidence="1">BTB domain-containing protein</fullName>
    </recommendedName>
</protein>
<reference evidence="3" key="1">
    <citation type="journal article" date="2011" name="Genome Biol.">
        <title>Comparative genomics of the social amoebae Dictyostelium discoideum and Dictyostelium purpureum.</title>
        <authorList>
            <consortium name="US DOE Joint Genome Institute (JGI-PGF)"/>
            <person name="Sucgang R."/>
            <person name="Kuo A."/>
            <person name="Tian X."/>
            <person name="Salerno W."/>
            <person name="Parikh A."/>
            <person name="Feasley C.L."/>
            <person name="Dalin E."/>
            <person name="Tu H."/>
            <person name="Huang E."/>
            <person name="Barry K."/>
            <person name="Lindquist E."/>
            <person name="Shapiro H."/>
            <person name="Bruce D."/>
            <person name="Schmutz J."/>
            <person name="Salamov A."/>
            <person name="Fey P."/>
            <person name="Gaudet P."/>
            <person name="Anjard C."/>
            <person name="Babu M.M."/>
            <person name="Basu S."/>
            <person name="Bushmanova Y."/>
            <person name="van der Wel H."/>
            <person name="Katoh-Kurasawa M."/>
            <person name="Dinh C."/>
            <person name="Coutinho P.M."/>
            <person name="Saito T."/>
            <person name="Elias M."/>
            <person name="Schaap P."/>
            <person name="Kay R.R."/>
            <person name="Henrissat B."/>
            <person name="Eichinger L."/>
            <person name="Rivero F."/>
            <person name="Putnam N.H."/>
            <person name="West C.M."/>
            <person name="Loomis W.F."/>
            <person name="Chisholm R.L."/>
            <person name="Shaulsky G."/>
            <person name="Strassmann J.E."/>
            <person name="Queller D.C."/>
            <person name="Kuspa A."/>
            <person name="Grigoriev I.V."/>
        </authorList>
    </citation>
    <scope>NUCLEOTIDE SEQUENCE [LARGE SCALE GENOMIC DNA]</scope>
    <source>
        <strain evidence="3">QSDP1</strain>
    </source>
</reference>
<dbReference type="InterPro" id="IPR000210">
    <property type="entry name" value="BTB/POZ_dom"/>
</dbReference>
<dbReference type="Proteomes" id="UP000001064">
    <property type="component" value="Unassembled WGS sequence"/>
</dbReference>
<evidence type="ECO:0000313" key="3">
    <source>
        <dbReference type="Proteomes" id="UP000001064"/>
    </source>
</evidence>
<dbReference type="GO" id="GO:0005737">
    <property type="term" value="C:cytoplasm"/>
    <property type="evidence" value="ECO:0000318"/>
    <property type="project" value="GO_Central"/>
</dbReference>
<organism evidence="2 3">
    <name type="scientific">Dictyostelium purpureum</name>
    <name type="common">Slime mold</name>
    <dbReference type="NCBI Taxonomy" id="5786"/>
    <lineage>
        <taxon>Eukaryota</taxon>
        <taxon>Amoebozoa</taxon>
        <taxon>Evosea</taxon>
        <taxon>Eumycetozoa</taxon>
        <taxon>Dictyostelia</taxon>
        <taxon>Dictyosteliales</taxon>
        <taxon>Dictyosteliaceae</taxon>
        <taxon>Dictyostelium</taxon>
    </lineage>
</organism>
<dbReference type="EMBL" id="GL871323">
    <property type="protein sequence ID" value="EGC30514.1"/>
    <property type="molecule type" value="Genomic_DNA"/>
</dbReference>
<dbReference type="OrthoDB" id="192247at2759"/>